<keyword evidence="1" id="KW-0805">Transcription regulation</keyword>
<evidence type="ECO:0000256" key="2">
    <source>
        <dbReference type="ARBA" id="ARBA00023125"/>
    </source>
</evidence>
<dbReference type="SUPFAM" id="SSF46689">
    <property type="entry name" value="Homeodomain-like"/>
    <property type="match status" value="2"/>
</dbReference>
<keyword evidence="2" id="KW-0238">DNA-binding</keyword>
<dbReference type="RefSeq" id="WP_271998821.1">
    <property type="nucleotide sequence ID" value="NZ_JAQNDN010000007.1"/>
</dbReference>
<evidence type="ECO:0000313" key="5">
    <source>
        <dbReference type="EMBL" id="MDC0669148.1"/>
    </source>
</evidence>
<dbReference type="PANTHER" id="PTHR46796">
    <property type="entry name" value="HTH-TYPE TRANSCRIPTIONAL ACTIVATOR RHAS-RELATED"/>
    <property type="match status" value="1"/>
</dbReference>
<evidence type="ECO:0000313" key="6">
    <source>
        <dbReference type="Proteomes" id="UP001217838"/>
    </source>
</evidence>
<dbReference type="PROSITE" id="PS00041">
    <property type="entry name" value="HTH_ARAC_FAMILY_1"/>
    <property type="match status" value="1"/>
</dbReference>
<dbReference type="Pfam" id="PF12833">
    <property type="entry name" value="HTH_18"/>
    <property type="match status" value="1"/>
</dbReference>
<dbReference type="SUPFAM" id="SSF51182">
    <property type="entry name" value="RmlC-like cupins"/>
    <property type="match status" value="1"/>
</dbReference>
<dbReference type="PRINTS" id="PR00032">
    <property type="entry name" value="HTHARAC"/>
</dbReference>
<dbReference type="Gene3D" id="1.10.10.60">
    <property type="entry name" value="Homeodomain-like"/>
    <property type="match status" value="2"/>
</dbReference>
<keyword evidence="6" id="KW-1185">Reference proteome</keyword>
<dbReference type="InterPro" id="IPR050204">
    <property type="entry name" value="AraC_XylS_family_regulators"/>
</dbReference>
<dbReference type="Gene3D" id="2.60.120.10">
    <property type="entry name" value="Jelly Rolls"/>
    <property type="match status" value="1"/>
</dbReference>
<name>A0ABT5B4W3_9BACT</name>
<gene>
    <name evidence="5" type="ORF">POL58_15460</name>
</gene>
<accession>A0ABT5B4W3</accession>
<dbReference type="SMART" id="SM00342">
    <property type="entry name" value="HTH_ARAC"/>
    <property type="match status" value="1"/>
</dbReference>
<dbReference type="InterPro" id="IPR009057">
    <property type="entry name" value="Homeodomain-like_sf"/>
</dbReference>
<evidence type="ECO:0000256" key="1">
    <source>
        <dbReference type="ARBA" id="ARBA00023015"/>
    </source>
</evidence>
<evidence type="ECO:0000256" key="3">
    <source>
        <dbReference type="ARBA" id="ARBA00023163"/>
    </source>
</evidence>
<dbReference type="InterPro" id="IPR018060">
    <property type="entry name" value="HTH_AraC"/>
</dbReference>
<feature type="domain" description="HTH araC/xylS-type" evidence="4">
    <location>
        <begin position="173"/>
        <end position="272"/>
    </location>
</feature>
<sequence length="275" mass="29822">MRPRVTLAPLPVRTEYVACVADVAGVRYAEAVYPAGLVLREHAHEHPCITVVVDGAFEETAERRLRACPRGTLVVRPGGEPHANAVSARGVANLEIDLGPAAHRSDSLSAWLQRPTVLQHPRLVELSDAIRTQMRIRDAAQGLVLEGLTLELLGTALRIGATPDPGGPPRWLLAVRDALEAAFLAPPRVAELAADAGVHPVHLTRSFRAHFGASPGGYVRRLRLRWAAAELLRVPEKSVTRIALEAGFYDHGHFSRAFKAAIGTSPSSYRQRRAV</sequence>
<proteinExistence type="predicted"/>
<evidence type="ECO:0000259" key="4">
    <source>
        <dbReference type="PROSITE" id="PS01124"/>
    </source>
</evidence>
<dbReference type="Proteomes" id="UP001217838">
    <property type="component" value="Unassembled WGS sequence"/>
</dbReference>
<reference evidence="5 6" key="1">
    <citation type="submission" date="2022-11" db="EMBL/GenBank/DDBJ databases">
        <title>Minimal conservation of predation-associated metabolite biosynthetic gene clusters underscores biosynthetic potential of Myxococcota including descriptions for ten novel species: Archangium lansinium sp. nov., Myxococcus landrumus sp. nov., Nannocystis bai.</title>
        <authorList>
            <person name="Ahearne A."/>
            <person name="Stevens C."/>
            <person name="Dowd S."/>
        </authorList>
    </citation>
    <scope>NUCLEOTIDE SEQUENCE [LARGE SCALE GENOMIC DNA]</scope>
    <source>
        <strain evidence="5 6">NCELM</strain>
    </source>
</reference>
<organism evidence="5 6">
    <name type="scientific">Nannocystis radixulma</name>
    <dbReference type="NCBI Taxonomy" id="2995305"/>
    <lineage>
        <taxon>Bacteria</taxon>
        <taxon>Pseudomonadati</taxon>
        <taxon>Myxococcota</taxon>
        <taxon>Polyangia</taxon>
        <taxon>Nannocystales</taxon>
        <taxon>Nannocystaceae</taxon>
        <taxon>Nannocystis</taxon>
    </lineage>
</organism>
<dbReference type="EMBL" id="JAQNDN010000007">
    <property type="protein sequence ID" value="MDC0669148.1"/>
    <property type="molecule type" value="Genomic_DNA"/>
</dbReference>
<protein>
    <submittedName>
        <fullName evidence="5">Helix-turn-helix transcriptional regulator</fullName>
    </submittedName>
</protein>
<dbReference type="PROSITE" id="PS01124">
    <property type="entry name" value="HTH_ARAC_FAMILY_2"/>
    <property type="match status" value="1"/>
</dbReference>
<dbReference type="InterPro" id="IPR020449">
    <property type="entry name" value="Tscrpt_reg_AraC-type_HTH"/>
</dbReference>
<keyword evidence="3" id="KW-0804">Transcription</keyword>
<dbReference type="InterPro" id="IPR014710">
    <property type="entry name" value="RmlC-like_jellyroll"/>
</dbReference>
<comment type="caution">
    <text evidence="5">The sequence shown here is derived from an EMBL/GenBank/DDBJ whole genome shotgun (WGS) entry which is preliminary data.</text>
</comment>
<dbReference type="InterPro" id="IPR011051">
    <property type="entry name" value="RmlC_Cupin_sf"/>
</dbReference>
<dbReference type="InterPro" id="IPR018062">
    <property type="entry name" value="HTH_AraC-typ_CS"/>
</dbReference>